<dbReference type="Proteomes" id="UP000573603">
    <property type="component" value="Unassembled WGS sequence"/>
</dbReference>
<sequence>MDPFTQQVLANLSAANHLDVLEALTLDDSEEDSSLRDVNPEGSTYDGSGGKVASHKVAVAMWDIARQAVRNEPIVKAAIRGDIPQLKDLLQQPGVDVNIRDGMGDTALFAAVCHDKFDAAVLLLDAKADPNIQSFDSWAALHAVSRSGNQEMAAILLDCKANTEITDEAGWTPLHVSSLYGTNAIADLLLERKAKPNAQDLDGLSPLHTAVDFGQRDVIQTLVRHGAHLDAKDHNGQTPLHIASMKRPFTPPVSLLLDLGADPKLADDNGYTALHFAVQGGHDPALAVTPLLQRGAGPNISAADGWTPLLLAVHRMAKPGNYGEAVLKTLLDASLTGVNRVSSISSGDTTPLILAIQARSKRAVRLLIDRGADITLPVERDGQRITPVLQAAACQNPEEVEILRHLLTDASSREKMAGDITLAHITALHGHSNSLRLLLERGTDANAADKEGRTPLHLAAQYSHPECISLLLAQGVNVNAKDNNRRTPLHEAASGADEECILLLLDAGADMLIRGGRERLQSPIDIMREKLGSENDENVQRRYLSILTVMIETLAEKDPRVGEVSQDRRGGWTIEAIQQFYQPGEEERRQGPTVSQMRERYQPRFNTEAGQH</sequence>
<dbReference type="PROSITE" id="PS50297">
    <property type="entry name" value="ANK_REP_REGION"/>
    <property type="match status" value="8"/>
</dbReference>
<proteinExistence type="predicted"/>
<keyword evidence="2 3" id="KW-0040">ANK repeat</keyword>
<feature type="repeat" description="ANK" evidence="3">
    <location>
        <begin position="202"/>
        <end position="234"/>
    </location>
</feature>
<feature type="repeat" description="ANK" evidence="3">
    <location>
        <begin position="235"/>
        <end position="268"/>
    </location>
</feature>
<dbReference type="SMART" id="SM00248">
    <property type="entry name" value="ANK"/>
    <property type="match status" value="13"/>
</dbReference>
<feature type="repeat" description="ANK" evidence="3">
    <location>
        <begin position="269"/>
        <end position="303"/>
    </location>
</feature>
<keyword evidence="6" id="KW-1185">Reference proteome</keyword>
<feature type="repeat" description="ANK" evidence="3">
    <location>
        <begin position="169"/>
        <end position="201"/>
    </location>
</feature>
<keyword evidence="1" id="KW-0677">Repeat</keyword>
<evidence type="ECO:0000256" key="3">
    <source>
        <dbReference type="PROSITE-ProRule" id="PRU00023"/>
    </source>
</evidence>
<dbReference type="SUPFAM" id="SSF48403">
    <property type="entry name" value="Ankyrin repeat"/>
    <property type="match status" value="2"/>
</dbReference>
<evidence type="ECO:0000313" key="5">
    <source>
        <dbReference type="EMBL" id="KAF5240324.1"/>
    </source>
</evidence>
<feature type="repeat" description="ANK" evidence="3">
    <location>
        <begin position="136"/>
        <end position="168"/>
    </location>
</feature>
<dbReference type="Pfam" id="PF12796">
    <property type="entry name" value="Ank_2"/>
    <property type="match status" value="4"/>
</dbReference>
<feature type="repeat" description="ANK" evidence="3">
    <location>
        <begin position="451"/>
        <end position="483"/>
    </location>
</feature>
<feature type="repeat" description="ANK" evidence="3">
    <location>
        <begin position="418"/>
        <end position="450"/>
    </location>
</feature>
<evidence type="ECO:0000256" key="1">
    <source>
        <dbReference type="ARBA" id="ARBA00022737"/>
    </source>
</evidence>
<evidence type="ECO:0008006" key="7">
    <source>
        <dbReference type="Google" id="ProtNLM"/>
    </source>
</evidence>
<dbReference type="Gene3D" id="1.25.40.20">
    <property type="entry name" value="Ankyrin repeat-containing domain"/>
    <property type="match status" value="3"/>
</dbReference>
<accession>A0A8H4Z5H2</accession>
<dbReference type="InterPro" id="IPR036770">
    <property type="entry name" value="Ankyrin_rpt-contain_sf"/>
</dbReference>
<dbReference type="EMBL" id="JABEVY010000251">
    <property type="protein sequence ID" value="KAF5240324.1"/>
    <property type="molecule type" value="Genomic_DNA"/>
</dbReference>
<reference evidence="5 6" key="1">
    <citation type="journal article" date="2020" name="BMC Genomics">
        <title>Correction to: Identification and distribution of gene clusters required for synthesis of sphingolipid metabolism inhibitors in diverse species of the filamentous fungus Fusarium.</title>
        <authorList>
            <person name="Kim H.S."/>
            <person name="Lohmar J.M."/>
            <person name="Busman M."/>
            <person name="Brown D.W."/>
            <person name="Naumann T.A."/>
            <person name="Divon H.H."/>
            <person name="Lysoe E."/>
            <person name="Uhlig S."/>
            <person name="Proctor R.H."/>
        </authorList>
    </citation>
    <scope>NUCLEOTIDE SEQUENCE [LARGE SCALE GENOMIC DNA]</scope>
    <source>
        <strain evidence="5 6">NRRL 25214</strain>
    </source>
</reference>
<dbReference type="InterPro" id="IPR002110">
    <property type="entry name" value="Ankyrin_rpt"/>
</dbReference>
<dbReference type="AlphaFoldDB" id="A0A8H4Z5H2"/>
<gene>
    <name evidence="5" type="ORF">FANTH_9584</name>
</gene>
<comment type="caution">
    <text evidence="5">The sequence shown here is derived from an EMBL/GenBank/DDBJ whole genome shotgun (WGS) entry which is preliminary data.</text>
</comment>
<evidence type="ECO:0000256" key="2">
    <source>
        <dbReference type="ARBA" id="ARBA00023043"/>
    </source>
</evidence>
<feature type="region of interest" description="Disordered" evidence="4">
    <location>
        <begin position="580"/>
        <end position="612"/>
    </location>
</feature>
<evidence type="ECO:0000256" key="4">
    <source>
        <dbReference type="SAM" id="MobiDB-lite"/>
    </source>
</evidence>
<dbReference type="Pfam" id="PF13637">
    <property type="entry name" value="Ank_4"/>
    <property type="match status" value="1"/>
</dbReference>
<dbReference type="PROSITE" id="PS50088">
    <property type="entry name" value="ANK_REPEAT"/>
    <property type="match status" value="9"/>
</dbReference>
<dbReference type="PANTHER" id="PTHR24173:SF83">
    <property type="entry name" value="SOCS BOX DOMAIN-CONTAINING PROTEIN"/>
    <property type="match status" value="1"/>
</dbReference>
<feature type="region of interest" description="Disordered" evidence="4">
    <location>
        <begin position="29"/>
        <end position="51"/>
    </location>
</feature>
<name>A0A8H4Z5H2_9HYPO</name>
<dbReference type="PANTHER" id="PTHR24173">
    <property type="entry name" value="ANKYRIN REPEAT CONTAINING"/>
    <property type="match status" value="1"/>
</dbReference>
<organism evidence="5 6">
    <name type="scientific">Fusarium anthophilum</name>
    <dbReference type="NCBI Taxonomy" id="48485"/>
    <lineage>
        <taxon>Eukaryota</taxon>
        <taxon>Fungi</taxon>
        <taxon>Dikarya</taxon>
        <taxon>Ascomycota</taxon>
        <taxon>Pezizomycotina</taxon>
        <taxon>Sordariomycetes</taxon>
        <taxon>Hypocreomycetidae</taxon>
        <taxon>Hypocreales</taxon>
        <taxon>Nectriaceae</taxon>
        <taxon>Fusarium</taxon>
        <taxon>Fusarium fujikuroi species complex</taxon>
    </lineage>
</organism>
<evidence type="ECO:0000313" key="6">
    <source>
        <dbReference type="Proteomes" id="UP000573603"/>
    </source>
</evidence>
<protein>
    <recommendedName>
        <fullName evidence="7">Ankyrin</fullName>
    </recommendedName>
</protein>
<dbReference type="PRINTS" id="PR01415">
    <property type="entry name" value="ANKYRIN"/>
</dbReference>
<feature type="repeat" description="ANK" evidence="3">
    <location>
        <begin position="347"/>
        <end position="379"/>
    </location>
</feature>
<feature type="repeat" description="ANK" evidence="3">
    <location>
        <begin position="484"/>
        <end position="516"/>
    </location>
</feature>